<protein>
    <submittedName>
        <fullName evidence="3">Dockerin type I domain-containing protein</fullName>
    </submittedName>
</protein>
<dbReference type="AlphaFoldDB" id="A0A9X2F9Z1"/>
<dbReference type="Pfam" id="PF00404">
    <property type="entry name" value="Dockerin_1"/>
    <property type="match status" value="1"/>
</dbReference>
<dbReference type="SUPFAM" id="SSF51126">
    <property type="entry name" value="Pectin lyase-like"/>
    <property type="match status" value="1"/>
</dbReference>
<organism evidence="3 4">
    <name type="scientific">Aeoliella straminimaris</name>
    <dbReference type="NCBI Taxonomy" id="2954799"/>
    <lineage>
        <taxon>Bacteria</taxon>
        <taxon>Pseudomonadati</taxon>
        <taxon>Planctomycetota</taxon>
        <taxon>Planctomycetia</taxon>
        <taxon>Pirellulales</taxon>
        <taxon>Lacipirellulaceae</taxon>
        <taxon>Aeoliella</taxon>
    </lineage>
</organism>
<sequence length="569" mass="57418">MQARRTHSRKSIAAGPRPLAVEPLEARHLLATIPVTTLQDSDNDADGMTSLREAIDLANLQPTHDVIRFVEATWGGTIELNSALPTIRYSVTMEGPGADLMKIDAGGGLTAEPGDGFRVLTIDNGSEATSLAVNISGLTITGGDPSTASREGAGGGIYNRENLTLTDSIVTGNTATTGGGIYNSGQLAVVESSITGNSATATGGGIRNTLSTSVIRSTVAGNSAVDGGGVYNNSDLSVLRSTVSGNMAASRGAGIYSQYSANLIQSTVSGNVASYVGGGIYSLQTLTITGSTITLNEAGYGGGINNVAAADIRGTIVAGNTATGNDANLSGDLAATSQFNLIDVDPKLGPLTDNGGPTPTHLPQADSPAVDAGDPAIEPDANSFDQRGVGFVRVADSTGGMDAVIDIGAVEFQPPPILPGDYNTDGQVDLADYVVWRNHLGAAAAAYAGADGNGNGRIDSGDYQVWKANFGLSTPPAAVAAASSPAETSPAATDAALALYLSPESEQDQPQNSPETSDSTPNLAPPESSLTAAPDGESDEALEPIQDEKPSSEGDSGSADGLDALGPVL</sequence>
<dbReference type="PANTHER" id="PTHR11319">
    <property type="entry name" value="G PROTEIN-COUPLED RECEPTOR-RELATED"/>
    <property type="match status" value="1"/>
</dbReference>
<dbReference type="InterPro" id="IPR059226">
    <property type="entry name" value="Choice_anch_Q_dom"/>
</dbReference>
<dbReference type="NCBIfam" id="NF041518">
    <property type="entry name" value="choice_anch_Q"/>
    <property type="match status" value="1"/>
</dbReference>
<dbReference type="GO" id="GO:0004553">
    <property type="term" value="F:hydrolase activity, hydrolyzing O-glycosyl compounds"/>
    <property type="evidence" value="ECO:0007669"/>
    <property type="project" value="InterPro"/>
</dbReference>
<comment type="caution">
    <text evidence="3">The sequence shown here is derived from an EMBL/GenBank/DDBJ whole genome shotgun (WGS) entry which is preliminary data.</text>
</comment>
<reference evidence="3" key="1">
    <citation type="submission" date="2022-06" db="EMBL/GenBank/DDBJ databases">
        <title>Aeoliella straminimaris, a novel planctomycete from sediments.</title>
        <authorList>
            <person name="Vitorino I.R."/>
            <person name="Lage O.M."/>
        </authorList>
    </citation>
    <scope>NUCLEOTIDE SEQUENCE</scope>
    <source>
        <strain evidence="3">ICT_H6.2</strain>
    </source>
</reference>
<keyword evidence="4" id="KW-1185">Reference proteome</keyword>
<feature type="compositionally biased region" description="Polar residues" evidence="1">
    <location>
        <begin position="508"/>
        <end position="522"/>
    </location>
</feature>
<dbReference type="SUPFAM" id="SSF63446">
    <property type="entry name" value="Type I dockerin domain"/>
    <property type="match status" value="1"/>
</dbReference>
<dbReference type="InterPro" id="IPR011050">
    <property type="entry name" value="Pectin_lyase_fold/virulence"/>
</dbReference>
<accession>A0A9X2F9Z1</accession>
<dbReference type="InterPro" id="IPR036439">
    <property type="entry name" value="Dockerin_dom_sf"/>
</dbReference>
<evidence type="ECO:0000259" key="2">
    <source>
        <dbReference type="PROSITE" id="PS51766"/>
    </source>
</evidence>
<evidence type="ECO:0000313" key="3">
    <source>
        <dbReference type="EMBL" id="MCO6045137.1"/>
    </source>
</evidence>
<dbReference type="InterPro" id="IPR002105">
    <property type="entry name" value="Dockerin_1_rpt"/>
</dbReference>
<feature type="region of interest" description="Disordered" evidence="1">
    <location>
        <begin position="350"/>
        <end position="371"/>
    </location>
</feature>
<dbReference type="PROSITE" id="PS00018">
    <property type="entry name" value="EF_HAND_1"/>
    <property type="match status" value="1"/>
</dbReference>
<dbReference type="GO" id="GO:0000272">
    <property type="term" value="P:polysaccharide catabolic process"/>
    <property type="evidence" value="ECO:0007669"/>
    <property type="project" value="InterPro"/>
</dbReference>
<evidence type="ECO:0000256" key="1">
    <source>
        <dbReference type="SAM" id="MobiDB-lite"/>
    </source>
</evidence>
<gene>
    <name evidence="3" type="ORF">NG895_14595</name>
</gene>
<name>A0A9X2F9Z1_9BACT</name>
<dbReference type="EMBL" id="JAMXLR010000051">
    <property type="protein sequence ID" value="MCO6045137.1"/>
    <property type="molecule type" value="Genomic_DNA"/>
</dbReference>
<feature type="domain" description="Dockerin" evidence="2">
    <location>
        <begin position="415"/>
        <end position="477"/>
    </location>
</feature>
<dbReference type="RefSeq" id="WP_252853247.1">
    <property type="nucleotide sequence ID" value="NZ_JAMXLR010000051.1"/>
</dbReference>
<dbReference type="Proteomes" id="UP001155241">
    <property type="component" value="Unassembled WGS sequence"/>
</dbReference>
<proteinExistence type="predicted"/>
<feature type="region of interest" description="Disordered" evidence="1">
    <location>
        <begin position="503"/>
        <end position="569"/>
    </location>
</feature>
<dbReference type="InterPro" id="IPR018247">
    <property type="entry name" value="EF_Hand_1_Ca_BS"/>
</dbReference>
<dbReference type="PROSITE" id="PS51766">
    <property type="entry name" value="DOCKERIN"/>
    <property type="match status" value="1"/>
</dbReference>
<evidence type="ECO:0000313" key="4">
    <source>
        <dbReference type="Proteomes" id="UP001155241"/>
    </source>
</evidence>
<dbReference type="PANTHER" id="PTHR11319:SF35">
    <property type="entry name" value="OUTER MEMBRANE PROTEIN PMPC-RELATED"/>
    <property type="match status" value="1"/>
</dbReference>
<dbReference type="InterPro" id="IPR016134">
    <property type="entry name" value="Dockerin_dom"/>
</dbReference>
<dbReference type="Gene3D" id="1.10.1330.10">
    <property type="entry name" value="Dockerin domain"/>
    <property type="match status" value="1"/>
</dbReference>